<feature type="transmembrane region" description="Helical" evidence="6">
    <location>
        <begin position="181"/>
        <end position="202"/>
    </location>
</feature>
<feature type="short sequence motif" description="GXSXG" evidence="4">
    <location>
        <begin position="98"/>
        <end position="102"/>
    </location>
</feature>
<feature type="transmembrane region" description="Helical" evidence="6">
    <location>
        <begin position="223"/>
        <end position="243"/>
    </location>
</feature>
<dbReference type="SUPFAM" id="SSF52151">
    <property type="entry name" value="FabD/lysophospholipase-like"/>
    <property type="match status" value="1"/>
</dbReference>
<dbReference type="Gene3D" id="3.40.1090.10">
    <property type="entry name" value="Cytosolic phospholipase A2 catalytic domain"/>
    <property type="match status" value="2"/>
</dbReference>
<comment type="caution">
    <text evidence="8">The sequence shown here is derived from an EMBL/GenBank/DDBJ whole genome shotgun (WGS) entry which is preliminary data.</text>
</comment>
<protein>
    <recommendedName>
        <fullName evidence="7">PNPLA domain-containing protein</fullName>
    </recommendedName>
</protein>
<evidence type="ECO:0000256" key="6">
    <source>
        <dbReference type="SAM" id="Phobius"/>
    </source>
</evidence>
<dbReference type="InterPro" id="IPR016035">
    <property type="entry name" value="Acyl_Trfase/lysoPLipase"/>
</dbReference>
<dbReference type="GO" id="GO:0016042">
    <property type="term" value="P:lipid catabolic process"/>
    <property type="evidence" value="ECO:0007669"/>
    <property type="project" value="UniProtKB-UniRule"/>
</dbReference>
<feature type="short sequence motif" description="GXGXXG" evidence="4">
    <location>
        <begin position="71"/>
        <end position="76"/>
    </location>
</feature>
<evidence type="ECO:0000256" key="2">
    <source>
        <dbReference type="ARBA" id="ARBA00022963"/>
    </source>
</evidence>
<name>A0A538TYX2_UNCEI</name>
<feature type="domain" description="PNPLA" evidence="7">
    <location>
        <begin position="67"/>
        <end position="406"/>
    </location>
</feature>
<keyword evidence="3 4" id="KW-0443">Lipid metabolism</keyword>
<evidence type="ECO:0000259" key="7">
    <source>
        <dbReference type="PROSITE" id="PS51635"/>
    </source>
</evidence>
<feature type="transmembrane region" description="Helical" evidence="6">
    <location>
        <begin position="138"/>
        <end position="161"/>
    </location>
</feature>
<dbReference type="PANTHER" id="PTHR14226">
    <property type="entry name" value="NEUROPATHY TARGET ESTERASE/SWISS CHEESE D.MELANOGASTER"/>
    <property type="match status" value="1"/>
</dbReference>
<evidence type="ECO:0000256" key="1">
    <source>
        <dbReference type="ARBA" id="ARBA00022801"/>
    </source>
</evidence>
<dbReference type="InterPro" id="IPR002641">
    <property type="entry name" value="PNPLA_dom"/>
</dbReference>
<gene>
    <name evidence="8" type="ORF">E6K80_13645</name>
</gene>
<comment type="caution">
    <text evidence="4">Lacks conserved residue(s) required for the propagation of feature annotation.</text>
</comment>
<reference evidence="8 9" key="1">
    <citation type="journal article" date="2019" name="Nat. Microbiol.">
        <title>Mediterranean grassland soil C-N compound turnover is dependent on rainfall and depth, and is mediated by genomically divergent microorganisms.</title>
        <authorList>
            <person name="Diamond S."/>
            <person name="Andeer P.F."/>
            <person name="Li Z."/>
            <person name="Crits-Christoph A."/>
            <person name="Burstein D."/>
            <person name="Anantharaman K."/>
            <person name="Lane K.R."/>
            <person name="Thomas B.C."/>
            <person name="Pan C."/>
            <person name="Northen T.R."/>
            <person name="Banfield J.F."/>
        </authorList>
    </citation>
    <scope>NUCLEOTIDE SEQUENCE [LARGE SCALE GENOMIC DNA]</scope>
    <source>
        <strain evidence="8">WS_10</strain>
    </source>
</reference>
<feature type="active site" description="Proton acceptor" evidence="4">
    <location>
        <position position="393"/>
    </location>
</feature>
<keyword evidence="2 4" id="KW-0442">Lipid degradation</keyword>
<feature type="active site" description="Nucleophile" evidence="4">
    <location>
        <position position="100"/>
    </location>
</feature>
<dbReference type="PROSITE" id="PS51635">
    <property type="entry name" value="PNPLA"/>
    <property type="match status" value="1"/>
</dbReference>
<dbReference type="PANTHER" id="PTHR14226:SF57">
    <property type="entry name" value="BLR7027 PROTEIN"/>
    <property type="match status" value="1"/>
</dbReference>
<dbReference type="AlphaFoldDB" id="A0A538TYX2"/>
<dbReference type="Proteomes" id="UP000319836">
    <property type="component" value="Unassembled WGS sequence"/>
</dbReference>
<evidence type="ECO:0000256" key="5">
    <source>
        <dbReference type="SAM" id="MobiDB-lite"/>
    </source>
</evidence>
<keyword evidence="6" id="KW-0472">Membrane</keyword>
<keyword evidence="1 4" id="KW-0378">Hydrolase</keyword>
<sequence length="523" mass="55462">MLPRPAAPDAPGGAARRSRAHLRWVRPDPDLASRRRLTSRRPPPPVHAAMSHPPSVSRRLPFRRVAVVLAGGGALGAYEVGVLKVLSEVGLEPAVVAGTSAGAINAVGWVAHRFDTDALERTWMRVRPPTIGMRWPSLALRGFGGLITALGLLLAVLTLLGSPEITLSRHFWGSAAEQHETLSVVLDALAWGMVAILGWLAAKLSRPAETWLATFEGAVDPAQASRALGIALIAGAIVHLVTWGAGVPWPHRFSATLLIAGGLLWLGTRPGASGEHLRSVIANWLPETRGRGLWGDAARKQLVQKLVRGGDSSRLTEGNTLLVMTALALDSGRIVHFYSGPEPGPGFVERVERGLGEAIRLISPAQVIAAAVASSAIPLAFEPVRIRGREFVDAGQFSNQPLAAVHAARADAAIVVLLAPTEEPPRAQANEHLLALGARLIEIGHWRALQQELRELPKEWTTKAESGPARVVVVSPGAPLPGTLIGFDPARARQLIEFGEGDAWSALRAAGWIEGEATGPTSP</sequence>
<evidence type="ECO:0000313" key="8">
    <source>
        <dbReference type="EMBL" id="TMQ68854.1"/>
    </source>
</evidence>
<proteinExistence type="predicted"/>
<dbReference type="Pfam" id="PF01734">
    <property type="entry name" value="Patatin"/>
    <property type="match status" value="1"/>
</dbReference>
<dbReference type="InterPro" id="IPR050301">
    <property type="entry name" value="NTE"/>
</dbReference>
<accession>A0A538TYX2</accession>
<feature type="region of interest" description="Disordered" evidence="5">
    <location>
        <begin position="1"/>
        <end position="54"/>
    </location>
</feature>
<dbReference type="GO" id="GO:0016787">
    <property type="term" value="F:hydrolase activity"/>
    <property type="evidence" value="ECO:0007669"/>
    <property type="project" value="UniProtKB-UniRule"/>
</dbReference>
<evidence type="ECO:0000313" key="9">
    <source>
        <dbReference type="Proteomes" id="UP000319836"/>
    </source>
</evidence>
<evidence type="ECO:0000256" key="4">
    <source>
        <dbReference type="PROSITE-ProRule" id="PRU01161"/>
    </source>
</evidence>
<organism evidence="8 9">
    <name type="scientific">Eiseniibacteriota bacterium</name>
    <dbReference type="NCBI Taxonomy" id="2212470"/>
    <lineage>
        <taxon>Bacteria</taxon>
        <taxon>Candidatus Eiseniibacteriota</taxon>
    </lineage>
</organism>
<keyword evidence="6" id="KW-1133">Transmembrane helix</keyword>
<keyword evidence="6" id="KW-0812">Transmembrane</keyword>
<dbReference type="EMBL" id="VBPA01000376">
    <property type="protein sequence ID" value="TMQ68854.1"/>
    <property type="molecule type" value="Genomic_DNA"/>
</dbReference>
<evidence type="ECO:0000256" key="3">
    <source>
        <dbReference type="ARBA" id="ARBA00023098"/>
    </source>
</evidence>